<evidence type="ECO:0000256" key="1">
    <source>
        <dbReference type="SAM" id="MobiDB-lite"/>
    </source>
</evidence>
<dbReference type="InterPro" id="IPR016181">
    <property type="entry name" value="Acyl_CoA_acyltransferase"/>
</dbReference>
<evidence type="ECO:0000313" key="2">
    <source>
        <dbReference type="EMBL" id="TPX76060.1"/>
    </source>
</evidence>
<comment type="caution">
    <text evidence="2">The sequence shown here is derived from an EMBL/GenBank/DDBJ whole genome shotgun (WGS) entry which is preliminary data.</text>
</comment>
<organism evidence="2 3">
    <name type="scientific">Chytriomyces confervae</name>
    <dbReference type="NCBI Taxonomy" id="246404"/>
    <lineage>
        <taxon>Eukaryota</taxon>
        <taxon>Fungi</taxon>
        <taxon>Fungi incertae sedis</taxon>
        <taxon>Chytridiomycota</taxon>
        <taxon>Chytridiomycota incertae sedis</taxon>
        <taxon>Chytridiomycetes</taxon>
        <taxon>Chytridiales</taxon>
        <taxon>Chytriomycetaceae</taxon>
        <taxon>Chytriomyces</taxon>
    </lineage>
</organism>
<gene>
    <name evidence="2" type="ORF">CcCBS67573_g02672</name>
</gene>
<reference evidence="2 3" key="1">
    <citation type="journal article" date="2019" name="Sci. Rep.">
        <title>Comparative genomics of chytrid fungi reveal insights into the obligate biotrophic and pathogenic lifestyle of Synchytrium endobioticum.</title>
        <authorList>
            <person name="van de Vossenberg B.T.L.H."/>
            <person name="Warris S."/>
            <person name="Nguyen H.D.T."/>
            <person name="van Gent-Pelzer M.P.E."/>
            <person name="Joly D.L."/>
            <person name="van de Geest H.C."/>
            <person name="Bonants P.J.M."/>
            <person name="Smith D.S."/>
            <person name="Levesque C.A."/>
            <person name="van der Lee T.A.J."/>
        </authorList>
    </citation>
    <scope>NUCLEOTIDE SEQUENCE [LARGE SCALE GENOMIC DNA]</scope>
    <source>
        <strain evidence="2 3">CBS 675.73</strain>
    </source>
</reference>
<dbReference type="EMBL" id="QEAP01000059">
    <property type="protein sequence ID" value="TPX76060.1"/>
    <property type="molecule type" value="Genomic_DNA"/>
</dbReference>
<protein>
    <submittedName>
        <fullName evidence="2">Uncharacterized protein</fullName>
    </submittedName>
</protein>
<proteinExistence type="predicted"/>
<dbReference type="AlphaFoldDB" id="A0A507FK17"/>
<accession>A0A507FK17</accession>
<sequence>MDPTKLSLAHSSVAHQNRPQPCPEPIEIGDGLVMRQATAEDRDELATFNAVTHFPAGGRMTLNWFNGTHPTIDPSCFSVVVDTAKEAKPIISSVMSIPQVWLYGSPSAVVGDGDLGGYVAMPVTRIEAVGTSPEYRSKGLVQKHLDIHHKWAEQDLKSPLQYIGGIPFYYKRFGYENCPERGGGFSGTYATIGGVITTVAEHAKKVTFRLASGATDAQFVTRVNRLGCVRRNCIWTDIDESEWLDVFHGRQEAGLSSRSVWIIQVAQSEGTEPLLAVGFVVMCSVHQTAVRKFELDDAAGISWTIATEALLAWLPSFYTDFKVEFAKRYSAPFVLSSQGNEGIAAVSDTAAAAAAPALPNDWKFMLLLGKHHPCYLSVAKSNFPGFIKPETWFTRIPSPKLFLQAIIPVLNARLVESITFARVTQSVLVTKSVGNLVGCPVIHIQDGKVASVEDSPPGTVRQDLAKKGIVPAYFDGNAINRVFLGHQTVWELEEAGGVLGHAMALQILSVLFPKMVSDDIIGFD</sequence>
<feature type="compositionally biased region" description="Polar residues" evidence="1">
    <location>
        <begin position="9"/>
        <end position="19"/>
    </location>
</feature>
<evidence type="ECO:0000313" key="3">
    <source>
        <dbReference type="Proteomes" id="UP000320333"/>
    </source>
</evidence>
<feature type="region of interest" description="Disordered" evidence="1">
    <location>
        <begin position="1"/>
        <end position="24"/>
    </location>
</feature>
<name>A0A507FK17_9FUNG</name>
<dbReference type="OrthoDB" id="2107414at2759"/>
<dbReference type="SUPFAM" id="SSF55729">
    <property type="entry name" value="Acyl-CoA N-acyltransferases (Nat)"/>
    <property type="match status" value="1"/>
</dbReference>
<dbReference type="Proteomes" id="UP000320333">
    <property type="component" value="Unassembled WGS sequence"/>
</dbReference>
<keyword evidence="3" id="KW-1185">Reference proteome</keyword>
<dbReference type="Gene3D" id="3.40.630.30">
    <property type="match status" value="1"/>
</dbReference>